<keyword evidence="7 10" id="KW-1133">Transmembrane helix</keyword>
<evidence type="ECO:0000256" key="4">
    <source>
        <dbReference type="ARBA" id="ARBA00022692"/>
    </source>
</evidence>
<organism evidence="12 13">
    <name type="scientific">Hymenolepis diminuta</name>
    <name type="common">Rat tapeworm</name>
    <dbReference type="NCBI Taxonomy" id="6216"/>
    <lineage>
        <taxon>Eukaryota</taxon>
        <taxon>Metazoa</taxon>
        <taxon>Spiralia</taxon>
        <taxon>Lophotrochozoa</taxon>
        <taxon>Platyhelminthes</taxon>
        <taxon>Cestoda</taxon>
        <taxon>Eucestoda</taxon>
        <taxon>Cyclophyllidea</taxon>
        <taxon>Hymenolepididae</taxon>
        <taxon>Hymenolepis</taxon>
    </lineage>
</organism>
<dbReference type="EMBL" id="CABIJS010000089">
    <property type="protein sequence ID" value="VUZ42534.1"/>
    <property type="molecule type" value="Genomic_DNA"/>
</dbReference>
<dbReference type="Gene3D" id="3.60.21.10">
    <property type="match status" value="1"/>
</dbReference>
<dbReference type="GO" id="GO:0016787">
    <property type="term" value="F:hydrolase activity"/>
    <property type="evidence" value="ECO:0007669"/>
    <property type="project" value="UniProtKB-KW"/>
</dbReference>
<dbReference type="GO" id="GO:0006506">
    <property type="term" value="P:GPI anchor biosynthetic process"/>
    <property type="evidence" value="ECO:0007669"/>
    <property type="project" value="InterPro"/>
</dbReference>
<feature type="transmembrane region" description="Helical" evidence="10">
    <location>
        <begin position="7"/>
        <end position="28"/>
    </location>
</feature>
<evidence type="ECO:0000256" key="1">
    <source>
        <dbReference type="ARBA" id="ARBA00001936"/>
    </source>
</evidence>
<dbReference type="GO" id="GO:0046872">
    <property type="term" value="F:metal ion binding"/>
    <property type="evidence" value="ECO:0007669"/>
    <property type="project" value="UniProtKB-KW"/>
</dbReference>
<keyword evidence="6" id="KW-0378">Hydrolase</keyword>
<name>A0A564Y7N8_HYMDI</name>
<dbReference type="InterPro" id="IPR033308">
    <property type="entry name" value="PGAP5/Cdc1/Ted1"/>
</dbReference>
<dbReference type="Pfam" id="PF00149">
    <property type="entry name" value="Metallophos"/>
    <property type="match status" value="1"/>
</dbReference>
<evidence type="ECO:0000256" key="3">
    <source>
        <dbReference type="ARBA" id="ARBA00008895"/>
    </source>
</evidence>
<evidence type="ECO:0000259" key="11">
    <source>
        <dbReference type="Pfam" id="PF00149"/>
    </source>
</evidence>
<evidence type="ECO:0000256" key="5">
    <source>
        <dbReference type="ARBA" id="ARBA00022723"/>
    </source>
</evidence>
<evidence type="ECO:0000256" key="2">
    <source>
        <dbReference type="ARBA" id="ARBA00004141"/>
    </source>
</evidence>
<dbReference type="SUPFAM" id="SSF56300">
    <property type="entry name" value="Metallo-dependent phosphatases"/>
    <property type="match status" value="1"/>
</dbReference>
<evidence type="ECO:0000313" key="12">
    <source>
        <dbReference type="EMBL" id="VUZ42534.1"/>
    </source>
</evidence>
<accession>A0A564Y7N8</accession>
<dbReference type="PANTHER" id="PTHR13315">
    <property type="entry name" value="METALLO PHOSPHOESTERASE RELATED"/>
    <property type="match status" value="1"/>
</dbReference>
<dbReference type="PANTHER" id="PTHR13315:SF0">
    <property type="entry name" value="METALLOPHOSPHOESTERASE 1"/>
    <property type="match status" value="1"/>
</dbReference>
<reference evidence="12 13" key="1">
    <citation type="submission" date="2019-07" db="EMBL/GenBank/DDBJ databases">
        <authorList>
            <person name="Jastrzebski P J."/>
            <person name="Paukszto L."/>
            <person name="Jastrzebski P J."/>
        </authorList>
    </citation>
    <scope>NUCLEOTIDE SEQUENCE [LARGE SCALE GENOMIC DNA]</scope>
    <source>
        <strain evidence="12 13">WMS-il1</strain>
    </source>
</reference>
<evidence type="ECO:0000256" key="7">
    <source>
        <dbReference type="ARBA" id="ARBA00022989"/>
    </source>
</evidence>
<feature type="domain" description="Calcineurin-like phosphoesterase" evidence="11">
    <location>
        <begin position="57"/>
        <end position="321"/>
    </location>
</feature>
<evidence type="ECO:0000256" key="6">
    <source>
        <dbReference type="ARBA" id="ARBA00022801"/>
    </source>
</evidence>
<keyword evidence="9" id="KW-0464">Manganese</keyword>
<feature type="transmembrane region" description="Helical" evidence="10">
    <location>
        <begin position="380"/>
        <end position="398"/>
    </location>
</feature>
<protein>
    <recommendedName>
        <fullName evidence="11">Calcineurin-like phosphoesterase domain-containing protein</fullName>
    </recommendedName>
</protein>
<dbReference type="InterPro" id="IPR004843">
    <property type="entry name" value="Calcineurin-like_PHP"/>
</dbReference>
<gene>
    <name evidence="12" type="ORF">WMSIL1_LOCUS3136</name>
</gene>
<keyword evidence="5" id="KW-0479">Metal-binding</keyword>
<keyword evidence="13" id="KW-1185">Reference proteome</keyword>
<comment type="similarity">
    <text evidence="3">Belongs to the metallophosphoesterase superfamily. MPPE1 family.</text>
</comment>
<sequence>MFIKNATFFALFLVVVLVFWCEFVLFYFCLFQCTWPQISEENLDKFILPGEKTKPVRILLVSDTHIGVRHQLIDRIRRHWLLNRAFKTAMSLYSPEVVIHLGDLLDQGFFEPDEDFNKDVGIVRSIFNTDQKSTVFKVLPGNHDVGFHHRLHPYTSGRFNRVFRLPADQKYTKDDVEVGGSVKLWSYKGLLFVFLNSMAFEGDSCRFCRRAEDDLQLLTKRLQCLRGDLALQSCQEDFRSIMEHGSDKISMGDYTHPILIQHFPLFRPDETVCKGDYPDSMPESGRNVPYKSGIDCLSDSVTRQLFFSIRPRLAFSGHSHYFCHRTHTVSSRSEYSSAWKVEEWTLPALSYRVSGYPGFILLHASRNGYAVKRCRVPTEWAIGFNYVIGLCIIILVYWSMRRKRSSPSIFPTRPIAKES</sequence>
<keyword evidence="8 10" id="KW-0472">Membrane</keyword>
<dbReference type="InterPro" id="IPR029052">
    <property type="entry name" value="Metallo-depent_PP-like"/>
</dbReference>
<dbReference type="GO" id="GO:0016020">
    <property type="term" value="C:membrane"/>
    <property type="evidence" value="ECO:0007669"/>
    <property type="project" value="UniProtKB-SubCell"/>
</dbReference>
<keyword evidence="4 10" id="KW-0812">Transmembrane</keyword>
<evidence type="ECO:0000256" key="9">
    <source>
        <dbReference type="ARBA" id="ARBA00023211"/>
    </source>
</evidence>
<evidence type="ECO:0000256" key="8">
    <source>
        <dbReference type="ARBA" id="ARBA00023136"/>
    </source>
</evidence>
<evidence type="ECO:0000256" key="10">
    <source>
        <dbReference type="SAM" id="Phobius"/>
    </source>
</evidence>
<dbReference type="AlphaFoldDB" id="A0A564Y7N8"/>
<proteinExistence type="inferred from homology"/>
<comment type="subcellular location">
    <subcellularLocation>
        <location evidence="2">Membrane</location>
        <topology evidence="2">Multi-pass membrane protein</topology>
    </subcellularLocation>
</comment>
<dbReference type="Proteomes" id="UP000321570">
    <property type="component" value="Unassembled WGS sequence"/>
</dbReference>
<evidence type="ECO:0000313" key="13">
    <source>
        <dbReference type="Proteomes" id="UP000321570"/>
    </source>
</evidence>
<comment type="cofactor">
    <cofactor evidence="1">
        <name>Mn(2+)</name>
        <dbReference type="ChEBI" id="CHEBI:29035"/>
    </cofactor>
</comment>